<evidence type="ECO:0000256" key="3">
    <source>
        <dbReference type="ARBA" id="ARBA00023315"/>
    </source>
</evidence>
<keyword evidence="4" id="KW-0472">Membrane</keyword>
<gene>
    <name evidence="6" type="ORF">SAMN06273572_10374</name>
</gene>
<dbReference type="GO" id="GO:0003841">
    <property type="term" value="F:1-acylglycerol-3-phosphate O-acyltransferase activity"/>
    <property type="evidence" value="ECO:0007669"/>
    <property type="project" value="TreeGrafter"/>
</dbReference>
<dbReference type="CDD" id="cd07989">
    <property type="entry name" value="LPLAT_AGPAT-like"/>
    <property type="match status" value="1"/>
</dbReference>
<dbReference type="RefSeq" id="WP_097929616.1">
    <property type="nucleotide sequence ID" value="NZ_OCTN01000003.1"/>
</dbReference>
<keyword evidence="7" id="KW-1185">Reference proteome</keyword>
<dbReference type="OrthoDB" id="5290997at2"/>
<keyword evidence="4" id="KW-0812">Transmembrane</keyword>
<dbReference type="Pfam" id="PF01553">
    <property type="entry name" value="Acyltransferase"/>
    <property type="match status" value="1"/>
</dbReference>
<dbReference type="SMART" id="SM00563">
    <property type="entry name" value="PlsC"/>
    <property type="match status" value="1"/>
</dbReference>
<dbReference type="SUPFAM" id="SSF69593">
    <property type="entry name" value="Glycerol-3-phosphate (1)-acyltransferase"/>
    <property type="match status" value="1"/>
</dbReference>
<evidence type="ECO:0000313" key="7">
    <source>
        <dbReference type="Proteomes" id="UP000220034"/>
    </source>
</evidence>
<dbReference type="Proteomes" id="UP000220034">
    <property type="component" value="Unassembled WGS sequence"/>
</dbReference>
<organism evidence="6 7">
    <name type="scientific">Pontivivens marinum</name>
    <dbReference type="NCBI Taxonomy" id="1690039"/>
    <lineage>
        <taxon>Bacteria</taxon>
        <taxon>Pseudomonadati</taxon>
        <taxon>Pseudomonadota</taxon>
        <taxon>Alphaproteobacteria</taxon>
        <taxon>Rhodobacterales</taxon>
        <taxon>Paracoccaceae</taxon>
        <taxon>Pontivivens</taxon>
    </lineage>
</organism>
<feature type="transmembrane region" description="Helical" evidence="4">
    <location>
        <begin position="7"/>
        <end position="30"/>
    </location>
</feature>
<feature type="domain" description="Phospholipid/glycerol acyltransferase" evidence="5">
    <location>
        <begin position="69"/>
        <end position="182"/>
    </location>
</feature>
<proteinExistence type="predicted"/>
<sequence>MLLIRSLIFSIAMYVVMLVMGIIGAIPAVLSRDTAYWFMSRYCYIVFWLLKWIVGVKVEVRGEIPQGECIVAAKHQSFLDIIMLMGTLPRPKFVMKSSVKWTPIVGFYAMQIGCAPVNRTAKGAMGELLDNVAEERDDPGQIVIYPQGTRVVPGAVARYKRGAAALYKNFGLPCVPAATNAGVFWGRNSILRRPGVAVIEFLPVIPQGLGTEEFLARLEGEIEPASTALLIDSGA</sequence>
<dbReference type="InterPro" id="IPR002123">
    <property type="entry name" value="Plipid/glycerol_acylTrfase"/>
</dbReference>
<name>A0A2C9CS16_9RHOB</name>
<keyword evidence="2 6" id="KW-0808">Transferase</keyword>
<evidence type="ECO:0000256" key="2">
    <source>
        <dbReference type="ARBA" id="ARBA00022679"/>
    </source>
</evidence>
<feature type="transmembrane region" description="Helical" evidence="4">
    <location>
        <begin position="36"/>
        <end position="54"/>
    </location>
</feature>
<keyword evidence="4" id="KW-1133">Transmembrane helix</keyword>
<dbReference type="PANTHER" id="PTHR10434:SF11">
    <property type="entry name" value="1-ACYL-SN-GLYCEROL-3-PHOSPHATE ACYLTRANSFERASE"/>
    <property type="match status" value="1"/>
</dbReference>
<evidence type="ECO:0000256" key="1">
    <source>
        <dbReference type="ARBA" id="ARBA00005189"/>
    </source>
</evidence>
<evidence type="ECO:0000313" key="6">
    <source>
        <dbReference type="EMBL" id="SOH94047.1"/>
    </source>
</evidence>
<dbReference type="PANTHER" id="PTHR10434">
    <property type="entry name" value="1-ACYL-SN-GLYCEROL-3-PHOSPHATE ACYLTRANSFERASE"/>
    <property type="match status" value="1"/>
</dbReference>
<evidence type="ECO:0000256" key="4">
    <source>
        <dbReference type="SAM" id="Phobius"/>
    </source>
</evidence>
<dbReference type="AlphaFoldDB" id="A0A2C9CS16"/>
<evidence type="ECO:0000259" key="5">
    <source>
        <dbReference type="SMART" id="SM00563"/>
    </source>
</evidence>
<accession>A0A2C9CS16</accession>
<protein>
    <submittedName>
        <fullName evidence="6">1-acyl-sn-glycerol-3-phosphate acyltransferase</fullName>
    </submittedName>
</protein>
<reference evidence="7" key="1">
    <citation type="submission" date="2017-09" db="EMBL/GenBank/DDBJ databases">
        <authorList>
            <person name="Varghese N."/>
            <person name="Submissions S."/>
        </authorList>
    </citation>
    <scope>NUCLEOTIDE SEQUENCE [LARGE SCALE GENOMIC DNA]</scope>
    <source>
        <strain evidence="7">C7</strain>
    </source>
</reference>
<comment type="pathway">
    <text evidence="1">Lipid metabolism.</text>
</comment>
<dbReference type="GO" id="GO:0006654">
    <property type="term" value="P:phosphatidic acid biosynthetic process"/>
    <property type="evidence" value="ECO:0007669"/>
    <property type="project" value="TreeGrafter"/>
</dbReference>
<dbReference type="EMBL" id="OCTN01000003">
    <property type="protein sequence ID" value="SOH94047.1"/>
    <property type="molecule type" value="Genomic_DNA"/>
</dbReference>
<keyword evidence="3 6" id="KW-0012">Acyltransferase</keyword>